<sequence length="411" mass="46825">MKNELYFNINEVVDATDKLVKEKDTIGYYDLPNQDITYIKNYLKKFDNKDIETIVIIGIGGSSLGIQAIYDFLRYDENLTKRMVFLDSTDPLFLKEMLESFNLVKAHFMIISKSGNTIETISIYKYVYQKLCSLNLDLKEYFTFITDEGSNLQKYANNEGFNVVNIQANIGGRFSVLSSVGLIPLALAGIDVKEILSGANEVKKEFFNNGEINQTLQKKASFMASHFDKHPNNCIFAYSERLKYFVSWYVQLWGESLGKKQTNSQLNVGLTPIGLIGPKDQHSFLQLIEDGPRDKSITFIKVNDFVSDLKVPDIKMKFLEGLDNINNLEFETIINMQADSIVESLLYKSDIPVDIIEIDHINERSIGKLIYYYELLTSLVGEFLGVNTYNQPGVEAGKKILKTKLQNILKD</sequence>
<dbReference type="EMBL" id="CACVAW010000040">
    <property type="protein sequence ID" value="CAA6809749.1"/>
    <property type="molecule type" value="Genomic_DNA"/>
</dbReference>
<dbReference type="CDD" id="cd05016">
    <property type="entry name" value="SIS_PGI_2"/>
    <property type="match status" value="1"/>
</dbReference>
<dbReference type="InterPro" id="IPR035482">
    <property type="entry name" value="SIS_PGI_2"/>
</dbReference>
<dbReference type="Gene3D" id="3.40.50.10490">
    <property type="entry name" value="Glucose-6-phosphate isomerase like protein, domain 1"/>
    <property type="match status" value="2"/>
</dbReference>
<dbReference type="AlphaFoldDB" id="A0A6S6SML5"/>
<dbReference type="InterPro" id="IPR046348">
    <property type="entry name" value="SIS_dom_sf"/>
</dbReference>
<dbReference type="PROSITE" id="PS00765">
    <property type="entry name" value="P_GLUCOSE_ISOMERASE_1"/>
    <property type="match status" value="1"/>
</dbReference>
<proteinExistence type="inferred from homology"/>
<dbReference type="GO" id="GO:0004347">
    <property type="term" value="F:glucose-6-phosphate isomerase activity"/>
    <property type="evidence" value="ECO:0007669"/>
    <property type="project" value="UniProtKB-UniRule"/>
</dbReference>
<dbReference type="PANTHER" id="PTHR11469:SF1">
    <property type="entry name" value="GLUCOSE-6-PHOSPHATE ISOMERASE"/>
    <property type="match status" value="1"/>
</dbReference>
<keyword evidence="7" id="KW-0963">Cytoplasm</keyword>
<feature type="active site" evidence="7">
    <location>
        <position position="282"/>
    </location>
</feature>
<evidence type="ECO:0000256" key="6">
    <source>
        <dbReference type="ARBA" id="ARBA00029321"/>
    </source>
</evidence>
<dbReference type="Pfam" id="PF00342">
    <property type="entry name" value="PGI"/>
    <property type="match status" value="1"/>
</dbReference>
<dbReference type="InterPro" id="IPR035476">
    <property type="entry name" value="SIS_PGI_1"/>
</dbReference>
<evidence type="ECO:0000256" key="2">
    <source>
        <dbReference type="ARBA" id="ARBA00006604"/>
    </source>
</evidence>
<dbReference type="SUPFAM" id="SSF53697">
    <property type="entry name" value="SIS domain"/>
    <property type="match status" value="1"/>
</dbReference>
<protein>
    <recommendedName>
        <fullName evidence="7">Glucose-6-phosphate isomerase</fullName>
        <shortName evidence="7">GPI</shortName>
        <ecNumber evidence="7">5.3.1.9</ecNumber>
    </recommendedName>
    <alternativeName>
        <fullName evidence="7">Phosphoglucose isomerase</fullName>
        <shortName evidence="7">PGI</shortName>
    </alternativeName>
    <alternativeName>
        <fullName evidence="7">Phosphohexose isomerase</fullName>
        <shortName evidence="7">PHI</shortName>
    </alternativeName>
</protein>
<reference evidence="9" key="1">
    <citation type="submission" date="2020-01" db="EMBL/GenBank/DDBJ databases">
        <authorList>
            <person name="Meier V. D."/>
            <person name="Meier V D."/>
        </authorList>
    </citation>
    <scope>NUCLEOTIDE SEQUENCE</scope>
    <source>
        <strain evidence="9">HLG_WM_MAG_12</strain>
    </source>
</reference>
<feature type="active site" evidence="7">
    <location>
        <position position="398"/>
    </location>
</feature>
<comment type="subcellular location">
    <subcellularLocation>
        <location evidence="7">Cytoplasm</location>
    </subcellularLocation>
</comment>
<comment type="function">
    <text evidence="7">Catalyzes the reversible isomerization of glucose-6-phosphate to fructose-6-phosphate.</text>
</comment>
<comment type="pathway">
    <text evidence="7">Carbohydrate biosynthesis; gluconeogenesis.</text>
</comment>
<dbReference type="PANTHER" id="PTHR11469">
    <property type="entry name" value="GLUCOSE-6-PHOSPHATE ISOMERASE"/>
    <property type="match status" value="1"/>
</dbReference>
<dbReference type="GO" id="GO:0005829">
    <property type="term" value="C:cytosol"/>
    <property type="evidence" value="ECO:0007669"/>
    <property type="project" value="TreeGrafter"/>
</dbReference>
<name>A0A6S6SML5_9BACT</name>
<dbReference type="GO" id="GO:0097367">
    <property type="term" value="F:carbohydrate derivative binding"/>
    <property type="evidence" value="ECO:0007669"/>
    <property type="project" value="InterPro"/>
</dbReference>
<dbReference type="GO" id="GO:0048029">
    <property type="term" value="F:monosaccharide binding"/>
    <property type="evidence" value="ECO:0007669"/>
    <property type="project" value="TreeGrafter"/>
</dbReference>
<feature type="active site" description="Proton donor" evidence="7">
    <location>
        <position position="255"/>
    </location>
</feature>
<dbReference type="PRINTS" id="PR00662">
    <property type="entry name" value="G6PISOMERASE"/>
</dbReference>
<accession>A0A6S6SML5</accession>
<evidence type="ECO:0000256" key="1">
    <source>
        <dbReference type="ARBA" id="ARBA00004926"/>
    </source>
</evidence>
<keyword evidence="3 7" id="KW-0312">Gluconeogenesis</keyword>
<evidence type="ECO:0000256" key="3">
    <source>
        <dbReference type="ARBA" id="ARBA00022432"/>
    </source>
</evidence>
<comment type="similarity">
    <text evidence="2 7 8">Belongs to the GPI family.</text>
</comment>
<dbReference type="NCBIfam" id="NF003016">
    <property type="entry name" value="PRK03868.1"/>
    <property type="match status" value="1"/>
</dbReference>
<dbReference type="InterPro" id="IPR018189">
    <property type="entry name" value="Phosphoglucose_isomerase_CS"/>
</dbReference>
<dbReference type="CDD" id="cd05015">
    <property type="entry name" value="SIS_PGI_1"/>
    <property type="match status" value="1"/>
</dbReference>
<comment type="pathway">
    <text evidence="1 7 8">Carbohydrate degradation; glycolysis; D-glyceraldehyde 3-phosphate and glycerone phosphate from D-glucose: step 2/4.</text>
</comment>
<evidence type="ECO:0000256" key="8">
    <source>
        <dbReference type="RuleBase" id="RU000612"/>
    </source>
</evidence>
<dbReference type="PROSITE" id="PS51463">
    <property type="entry name" value="P_GLUCOSE_ISOMERASE_3"/>
    <property type="match status" value="1"/>
</dbReference>
<keyword evidence="4 7" id="KW-0324">Glycolysis</keyword>
<dbReference type="InterPro" id="IPR001672">
    <property type="entry name" value="G6P_Isomerase"/>
</dbReference>
<comment type="catalytic activity">
    <reaction evidence="6 7 8">
        <text>alpha-D-glucose 6-phosphate = beta-D-fructose 6-phosphate</text>
        <dbReference type="Rhea" id="RHEA:11816"/>
        <dbReference type="ChEBI" id="CHEBI:57634"/>
        <dbReference type="ChEBI" id="CHEBI:58225"/>
        <dbReference type="EC" id="5.3.1.9"/>
    </reaction>
</comment>
<evidence type="ECO:0000256" key="4">
    <source>
        <dbReference type="ARBA" id="ARBA00023152"/>
    </source>
</evidence>
<gene>
    <name evidence="7" type="primary">pgi</name>
    <name evidence="9" type="ORF">HELGO_WM5925</name>
</gene>
<dbReference type="GO" id="GO:0006096">
    <property type="term" value="P:glycolytic process"/>
    <property type="evidence" value="ECO:0007669"/>
    <property type="project" value="UniProtKB-UniRule"/>
</dbReference>
<dbReference type="GO" id="GO:0006094">
    <property type="term" value="P:gluconeogenesis"/>
    <property type="evidence" value="ECO:0007669"/>
    <property type="project" value="UniProtKB-UniRule"/>
</dbReference>
<dbReference type="HAMAP" id="MF_00473">
    <property type="entry name" value="G6P_isomerase"/>
    <property type="match status" value="1"/>
</dbReference>
<keyword evidence="5 7" id="KW-0413">Isomerase</keyword>
<dbReference type="EC" id="5.3.1.9" evidence="7"/>
<dbReference type="GO" id="GO:0051156">
    <property type="term" value="P:glucose 6-phosphate metabolic process"/>
    <property type="evidence" value="ECO:0007669"/>
    <property type="project" value="TreeGrafter"/>
</dbReference>
<organism evidence="9">
    <name type="scientific">uncultured Campylobacterales bacterium</name>
    <dbReference type="NCBI Taxonomy" id="352960"/>
    <lineage>
        <taxon>Bacteria</taxon>
        <taxon>Pseudomonadati</taxon>
        <taxon>Campylobacterota</taxon>
        <taxon>Epsilonproteobacteria</taxon>
        <taxon>Campylobacterales</taxon>
        <taxon>environmental samples</taxon>
    </lineage>
</organism>
<evidence type="ECO:0000256" key="5">
    <source>
        <dbReference type="ARBA" id="ARBA00023235"/>
    </source>
</evidence>
<dbReference type="UniPathway" id="UPA00109">
    <property type="reaction ID" value="UER00181"/>
</dbReference>
<evidence type="ECO:0000256" key="7">
    <source>
        <dbReference type="HAMAP-Rule" id="MF_00473"/>
    </source>
</evidence>
<dbReference type="UniPathway" id="UPA00138"/>
<evidence type="ECO:0000313" key="9">
    <source>
        <dbReference type="EMBL" id="CAA6809749.1"/>
    </source>
</evidence>